<comment type="caution">
    <text evidence="3">The sequence shown here is derived from an EMBL/GenBank/DDBJ whole genome shotgun (WGS) entry which is preliminary data.</text>
</comment>
<accession>A0ABP0J2W6</accession>
<sequence length="185" mass="20434">MPSTPTLQIPYSHSVCATHIPALSLSPDPSLGGLLAFGNQALELRCDTVKLLAARRRPWPRAAVAEKKWLPSCAQWIVHIAIVMNVLVLLLPFALAAQECGAVLVTENLCTLTTALTALAATVGFEVYWCFLRWFLRRCGRSKAAERTAGAHETINHIVPAPMEVKPKSMPSPRERCCEWFLKVF</sequence>
<protein>
    <recommendedName>
        <fullName evidence="2">Anoctamin transmembrane domain-containing protein</fullName>
    </recommendedName>
</protein>
<gene>
    <name evidence="3" type="ORF">CCMP2556_LOCUS9346</name>
</gene>
<proteinExistence type="predicted"/>
<dbReference type="Pfam" id="PF04547">
    <property type="entry name" value="Anoctamin"/>
    <property type="match status" value="1"/>
</dbReference>
<name>A0ABP0J2W6_9DINO</name>
<reference evidence="3 4" key="1">
    <citation type="submission" date="2024-02" db="EMBL/GenBank/DDBJ databases">
        <authorList>
            <person name="Chen Y."/>
            <person name="Shah S."/>
            <person name="Dougan E. K."/>
            <person name="Thang M."/>
            <person name="Chan C."/>
        </authorList>
    </citation>
    <scope>NUCLEOTIDE SEQUENCE [LARGE SCALE GENOMIC DNA]</scope>
</reference>
<dbReference type="Proteomes" id="UP001642484">
    <property type="component" value="Unassembled WGS sequence"/>
</dbReference>
<evidence type="ECO:0000313" key="3">
    <source>
        <dbReference type="EMBL" id="CAK9008695.1"/>
    </source>
</evidence>
<dbReference type="EMBL" id="CAXAMN010004335">
    <property type="protein sequence ID" value="CAK9008695.1"/>
    <property type="molecule type" value="Genomic_DNA"/>
</dbReference>
<keyword evidence="1" id="KW-1133">Transmembrane helix</keyword>
<dbReference type="InterPro" id="IPR049452">
    <property type="entry name" value="Anoctamin_TM"/>
</dbReference>
<feature type="transmembrane region" description="Helical" evidence="1">
    <location>
        <begin position="76"/>
        <end position="95"/>
    </location>
</feature>
<feature type="domain" description="Anoctamin transmembrane" evidence="2">
    <location>
        <begin position="33"/>
        <end position="139"/>
    </location>
</feature>
<evidence type="ECO:0000259" key="2">
    <source>
        <dbReference type="Pfam" id="PF04547"/>
    </source>
</evidence>
<keyword evidence="4" id="KW-1185">Reference proteome</keyword>
<keyword evidence="1" id="KW-0812">Transmembrane</keyword>
<keyword evidence="1" id="KW-0472">Membrane</keyword>
<evidence type="ECO:0000256" key="1">
    <source>
        <dbReference type="SAM" id="Phobius"/>
    </source>
</evidence>
<organism evidence="3 4">
    <name type="scientific">Durusdinium trenchii</name>
    <dbReference type="NCBI Taxonomy" id="1381693"/>
    <lineage>
        <taxon>Eukaryota</taxon>
        <taxon>Sar</taxon>
        <taxon>Alveolata</taxon>
        <taxon>Dinophyceae</taxon>
        <taxon>Suessiales</taxon>
        <taxon>Symbiodiniaceae</taxon>
        <taxon>Durusdinium</taxon>
    </lineage>
</organism>
<feature type="transmembrane region" description="Helical" evidence="1">
    <location>
        <begin position="115"/>
        <end position="136"/>
    </location>
</feature>
<evidence type="ECO:0000313" key="4">
    <source>
        <dbReference type="Proteomes" id="UP001642484"/>
    </source>
</evidence>